<protein>
    <submittedName>
        <fullName evidence="9">EmrB/QacA subfamily drug resistance transporter</fullName>
    </submittedName>
</protein>
<feature type="transmembrane region" description="Helical" evidence="7">
    <location>
        <begin position="321"/>
        <end position="339"/>
    </location>
</feature>
<feature type="transmembrane region" description="Helical" evidence="7">
    <location>
        <begin position="286"/>
        <end position="309"/>
    </location>
</feature>
<dbReference type="NCBIfam" id="TIGR00711">
    <property type="entry name" value="efflux_EmrB"/>
    <property type="match status" value="1"/>
</dbReference>
<keyword evidence="5 7" id="KW-1133">Transmembrane helix</keyword>
<organism evidence="9 10">
    <name type="scientific">Thermosporothrix hazakensis</name>
    <dbReference type="NCBI Taxonomy" id="644383"/>
    <lineage>
        <taxon>Bacteria</taxon>
        <taxon>Bacillati</taxon>
        <taxon>Chloroflexota</taxon>
        <taxon>Ktedonobacteria</taxon>
        <taxon>Ktedonobacterales</taxon>
        <taxon>Thermosporotrichaceae</taxon>
        <taxon>Thermosporothrix</taxon>
    </lineage>
</organism>
<sequence length="555" mass="59540">MPPTDHTAGVRDVQPQHAIAARTPNVRPWLALLSMMFGLFMVLMDVTIVNVALNEIQTRLQTDLTTVSWVLNAYNLGFAVLLVTMGRLADLFGRKRMFLFGMIMFSLGSLLCGLAPNIGFLIAARALQSIGAAAINPISLAIITHIFPPQIRGRAIGIWGAAIGAAAAAGPLLGGILVEMLNWRWIFFVNLPFCVAGIIMVLLFVPESRDQEASRRVDIPGVVVLTASLFCLVLAIIQGSEWGLTSLPILGLLIAFAVGLIAFVLIEKRQAEPIVRFSLFKIRSFAITNVNMFLANLAAQGAFLLLVLFYTKALGFDPMHAALFTIGLPLAELIAASLSNTLGRLIGPARTAALGMALISIGMLLLLLLPSNPTAFEAVWHAAVIGAGVGLAFSSFSNLSLMDVPPTQLGMGSGIYNTFMQVGATMGVTILISLFTLQSHVNIAQAQQQVNTAIQAESRLPQPSRTEIVQLVNEQTTHGDQTVITNWQLDTKALAQKQTSSEAKAAIDAAQQTITQTFKDALVSAFKNVWVIASIIGLVNVALILLNRSGKKVLR</sequence>
<name>A0A326UB61_THEHA</name>
<dbReference type="InterPro" id="IPR036259">
    <property type="entry name" value="MFS_trans_sf"/>
</dbReference>
<feature type="domain" description="Major facilitator superfamily (MFS) profile" evidence="8">
    <location>
        <begin position="31"/>
        <end position="552"/>
    </location>
</feature>
<keyword evidence="2" id="KW-0813">Transport</keyword>
<evidence type="ECO:0000256" key="4">
    <source>
        <dbReference type="ARBA" id="ARBA00022692"/>
    </source>
</evidence>
<gene>
    <name evidence="9" type="ORF">EI42_01333</name>
</gene>
<feature type="transmembrane region" description="Helical" evidence="7">
    <location>
        <begin position="29"/>
        <end position="49"/>
    </location>
</feature>
<feature type="transmembrane region" description="Helical" evidence="7">
    <location>
        <begin position="69"/>
        <end position="86"/>
    </location>
</feature>
<dbReference type="InterPro" id="IPR004638">
    <property type="entry name" value="EmrB-like"/>
</dbReference>
<dbReference type="PANTHER" id="PTHR42718">
    <property type="entry name" value="MAJOR FACILITATOR SUPERFAMILY MULTIDRUG TRANSPORTER MFSC"/>
    <property type="match status" value="1"/>
</dbReference>
<dbReference type="AlphaFoldDB" id="A0A326UB61"/>
<evidence type="ECO:0000256" key="6">
    <source>
        <dbReference type="ARBA" id="ARBA00023136"/>
    </source>
</evidence>
<evidence type="ECO:0000256" key="3">
    <source>
        <dbReference type="ARBA" id="ARBA00022475"/>
    </source>
</evidence>
<evidence type="ECO:0000256" key="2">
    <source>
        <dbReference type="ARBA" id="ARBA00022448"/>
    </source>
</evidence>
<proteinExistence type="predicted"/>
<dbReference type="CDD" id="cd17321">
    <property type="entry name" value="MFS_MMR_MDR_like"/>
    <property type="match status" value="1"/>
</dbReference>
<feature type="transmembrane region" description="Helical" evidence="7">
    <location>
        <begin position="529"/>
        <end position="546"/>
    </location>
</feature>
<dbReference type="GO" id="GO:0005886">
    <property type="term" value="C:plasma membrane"/>
    <property type="evidence" value="ECO:0007669"/>
    <property type="project" value="UniProtKB-SubCell"/>
</dbReference>
<dbReference type="Gene3D" id="1.20.1250.20">
    <property type="entry name" value="MFS general substrate transporter like domains"/>
    <property type="match status" value="1"/>
</dbReference>
<keyword evidence="3" id="KW-1003">Cell membrane</keyword>
<dbReference type="PROSITE" id="PS00216">
    <property type="entry name" value="SUGAR_TRANSPORT_1"/>
    <property type="match status" value="1"/>
</dbReference>
<feature type="transmembrane region" description="Helical" evidence="7">
    <location>
        <begin position="155"/>
        <end position="177"/>
    </location>
</feature>
<feature type="transmembrane region" description="Helical" evidence="7">
    <location>
        <begin position="351"/>
        <end position="372"/>
    </location>
</feature>
<feature type="transmembrane region" description="Helical" evidence="7">
    <location>
        <begin position="249"/>
        <end position="266"/>
    </location>
</feature>
<dbReference type="PANTHER" id="PTHR42718:SF46">
    <property type="entry name" value="BLR6921 PROTEIN"/>
    <property type="match status" value="1"/>
</dbReference>
<feature type="transmembrane region" description="Helical" evidence="7">
    <location>
        <begin position="217"/>
        <end position="237"/>
    </location>
</feature>
<dbReference type="RefSeq" id="WP_111320088.1">
    <property type="nucleotide sequence ID" value="NZ_BIFX01000001.1"/>
</dbReference>
<keyword evidence="4 7" id="KW-0812">Transmembrane</keyword>
<feature type="transmembrane region" description="Helical" evidence="7">
    <location>
        <begin position="183"/>
        <end position="205"/>
    </location>
</feature>
<dbReference type="Gene3D" id="1.20.1720.10">
    <property type="entry name" value="Multidrug resistance protein D"/>
    <property type="match status" value="1"/>
</dbReference>
<dbReference type="InterPro" id="IPR011701">
    <property type="entry name" value="MFS"/>
</dbReference>
<dbReference type="OrthoDB" id="146360at2"/>
<accession>A0A326UB61</accession>
<evidence type="ECO:0000313" key="10">
    <source>
        <dbReference type="Proteomes" id="UP000248806"/>
    </source>
</evidence>
<dbReference type="SUPFAM" id="SSF103473">
    <property type="entry name" value="MFS general substrate transporter"/>
    <property type="match status" value="1"/>
</dbReference>
<evidence type="ECO:0000313" key="9">
    <source>
        <dbReference type="EMBL" id="PZW34496.1"/>
    </source>
</evidence>
<feature type="transmembrane region" description="Helical" evidence="7">
    <location>
        <begin position="414"/>
        <end position="435"/>
    </location>
</feature>
<keyword evidence="10" id="KW-1185">Reference proteome</keyword>
<reference evidence="9 10" key="1">
    <citation type="submission" date="2018-06" db="EMBL/GenBank/DDBJ databases">
        <title>Genomic Encyclopedia of Archaeal and Bacterial Type Strains, Phase II (KMG-II): from individual species to whole genera.</title>
        <authorList>
            <person name="Goeker M."/>
        </authorList>
    </citation>
    <scope>NUCLEOTIDE SEQUENCE [LARGE SCALE GENOMIC DNA]</scope>
    <source>
        <strain evidence="9 10">ATCC BAA-1881</strain>
    </source>
</reference>
<feature type="transmembrane region" description="Helical" evidence="7">
    <location>
        <begin position="98"/>
        <end position="124"/>
    </location>
</feature>
<evidence type="ECO:0000259" key="8">
    <source>
        <dbReference type="PROSITE" id="PS50850"/>
    </source>
</evidence>
<keyword evidence="6 7" id="KW-0472">Membrane</keyword>
<dbReference type="InterPro" id="IPR020846">
    <property type="entry name" value="MFS_dom"/>
</dbReference>
<comment type="caution">
    <text evidence="9">The sequence shown here is derived from an EMBL/GenBank/DDBJ whole genome shotgun (WGS) entry which is preliminary data.</text>
</comment>
<evidence type="ECO:0000256" key="5">
    <source>
        <dbReference type="ARBA" id="ARBA00022989"/>
    </source>
</evidence>
<comment type="subcellular location">
    <subcellularLocation>
        <location evidence="1">Cell membrane</location>
        <topology evidence="1">Multi-pass membrane protein</topology>
    </subcellularLocation>
</comment>
<dbReference type="PRINTS" id="PR01036">
    <property type="entry name" value="TCRTETB"/>
</dbReference>
<dbReference type="InterPro" id="IPR005829">
    <property type="entry name" value="Sugar_transporter_CS"/>
</dbReference>
<evidence type="ECO:0000256" key="1">
    <source>
        <dbReference type="ARBA" id="ARBA00004651"/>
    </source>
</evidence>
<dbReference type="GO" id="GO:0022857">
    <property type="term" value="F:transmembrane transporter activity"/>
    <property type="evidence" value="ECO:0007669"/>
    <property type="project" value="InterPro"/>
</dbReference>
<dbReference type="Pfam" id="PF07690">
    <property type="entry name" value="MFS_1"/>
    <property type="match status" value="1"/>
</dbReference>
<dbReference type="EMBL" id="QKUF01000002">
    <property type="protein sequence ID" value="PZW34496.1"/>
    <property type="molecule type" value="Genomic_DNA"/>
</dbReference>
<feature type="transmembrane region" description="Helical" evidence="7">
    <location>
        <begin position="378"/>
        <end position="402"/>
    </location>
</feature>
<dbReference type="PROSITE" id="PS50850">
    <property type="entry name" value="MFS"/>
    <property type="match status" value="1"/>
</dbReference>
<dbReference type="Proteomes" id="UP000248806">
    <property type="component" value="Unassembled WGS sequence"/>
</dbReference>
<evidence type="ECO:0000256" key="7">
    <source>
        <dbReference type="SAM" id="Phobius"/>
    </source>
</evidence>